<accession>A0ABP6Z7V0</accession>
<evidence type="ECO:0000313" key="8">
    <source>
        <dbReference type="EMBL" id="GAA3600536.1"/>
    </source>
</evidence>
<evidence type="ECO:0000259" key="7">
    <source>
        <dbReference type="PROSITE" id="PS50991"/>
    </source>
</evidence>
<comment type="pathway">
    <text evidence="1">Amino-acid biosynthesis; L-leucine biosynthesis; L-leucine from 3-methyl-2-oxobutanoate: step 1/4.</text>
</comment>
<dbReference type="RefSeq" id="WP_344850594.1">
    <property type="nucleotide sequence ID" value="NZ_BAABAA010000030.1"/>
</dbReference>
<evidence type="ECO:0000256" key="5">
    <source>
        <dbReference type="ARBA" id="ARBA00023211"/>
    </source>
</evidence>
<dbReference type="PANTHER" id="PTHR10277:SF9">
    <property type="entry name" value="2-ISOPROPYLMALATE SYNTHASE 1, CHLOROPLASTIC-RELATED"/>
    <property type="match status" value="1"/>
</dbReference>
<dbReference type="CDD" id="cd03174">
    <property type="entry name" value="DRE_TIM_metallolyase"/>
    <property type="match status" value="1"/>
</dbReference>
<evidence type="ECO:0000256" key="3">
    <source>
        <dbReference type="ARBA" id="ARBA00022605"/>
    </source>
</evidence>
<dbReference type="EC" id="2.3.3.13" evidence="2"/>
<dbReference type="Proteomes" id="UP001501222">
    <property type="component" value="Unassembled WGS sequence"/>
</dbReference>
<proteinExistence type="predicted"/>
<evidence type="ECO:0000256" key="4">
    <source>
        <dbReference type="ARBA" id="ARBA00022679"/>
    </source>
</evidence>
<keyword evidence="3" id="KW-0028">Amino-acid biosynthesis</keyword>
<dbReference type="PROSITE" id="PS50991">
    <property type="entry name" value="PYR_CT"/>
    <property type="match status" value="1"/>
</dbReference>
<keyword evidence="4" id="KW-0808">Transferase</keyword>
<dbReference type="InterPro" id="IPR000891">
    <property type="entry name" value="PYR_CT"/>
</dbReference>
<dbReference type="InterPro" id="IPR013785">
    <property type="entry name" value="Aldolase_TIM"/>
</dbReference>
<dbReference type="EMBL" id="BAABAA010000030">
    <property type="protein sequence ID" value="GAA3600536.1"/>
    <property type="molecule type" value="Genomic_DNA"/>
</dbReference>
<evidence type="ECO:0000313" key="9">
    <source>
        <dbReference type="Proteomes" id="UP001501222"/>
    </source>
</evidence>
<gene>
    <name evidence="8" type="ORF">GCM10022235_85610</name>
</gene>
<reference evidence="9" key="1">
    <citation type="journal article" date="2019" name="Int. J. Syst. Evol. Microbiol.">
        <title>The Global Catalogue of Microorganisms (GCM) 10K type strain sequencing project: providing services to taxonomists for standard genome sequencing and annotation.</title>
        <authorList>
            <consortium name="The Broad Institute Genomics Platform"/>
            <consortium name="The Broad Institute Genome Sequencing Center for Infectious Disease"/>
            <person name="Wu L."/>
            <person name="Ma J."/>
        </authorList>
    </citation>
    <scope>NUCLEOTIDE SEQUENCE [LARGE SCALE GENOMIC DNA]</scope>
    <source>
        <strain evidence="9">JCM 16928</strain>
    </source>
</reference>
<keyword evidence="9" id="KW-1185">Reference proteome</keyword>
<dbReference type="Gene3D" id="1.10.238.260">
    <property type="match status" value="1"/>
</dbReference>
<dbReference type="InterPro" id="IPR050073">
    <property type="entry name" value="2-IPM_HCS-like"/>
</dbReference>
<keyword evidence="5" id="KW-0464">Manganese</keyword>
<evidence type="ECO:0000256" key="6">
    <source>
        <dbReference type="ARBA" id="ARBA00023304"/>
    </source>
</evidence>
<sequence length="388" mass="41794">MQSISSVTFFDETLRDGIQAPGVATPTVDQKIELMELIHRTGIRAADLGYPGSSPAALSECHEMAASAAPDMAVCFAGRTHPTDVRAICEIAQRSGRPVDAYIFIGVSPIRQYVEEWDADFIMRTIRAAGRECQRGGAEFVLVLEDAVRCTREVLSAIFAVALDIGVGRLALCDTVGAAAPAAAADLIRWTAEYFTSRDHAVALDWHGHNDRGLALANSMAALAAGCDRVHGTILGVGERAGNTAIDQLIVNSWLDGGRQYDLQALSEYGTYASEVLRFDVPSNYPALGRDVFKTSAGIHAAAILKAHEKQDEEAKDSVYSSIPARLLGREQEVVIDSSAGASNVKYWLAVRGLQADDAAIRQVLTAAKSQRHPMNDEEVRQALDNAR</sequence>
<dbReference type="InterPro" id="IPR002034">
    <property type="entry name" value="AIPM/Hcit_synth_CS"/>
</dbReference>
<feature type="domain" description="Pyruvate carboxyltransferase" evidence="7">
    <location>
        <begin position="7"/>
        <end position="277"/>
    </location>
</feature>
<dbReference type="PROSITE" id="PS00816">
    <property type="entry name" value="AIPM_HOMOCIT_SYNTH_2"/>
    <property type="match status" value="1"/>
</dbReference>
<evidence type="ECO:0000256" key="1">
    <source>
        <dbReference type="ARBA" id="ARBA00004689"/>
    </source>
</evidence>
<evidence type="ECO:0000256" key="2">
    <source>
        <dbReference type="ARBA" id="ARBA00012973"/>
    </source>
</evidence>
<keyword evidence="6" id="KW-0100">Branched-chain amino acid biosynthesis</keyword>
<protein>
    <recommendedName>
        <fullName evidence="2">2-isopropylmalate synthase</fullName>
        <ecNumber evidence="2">2.3.3.13</ecNumber>
    </recommendedName>
</protein>
<dbReference type="Gene3D" id="3.20.20.70">
    <property type="entry name" value="Aldolase class I"/>
    <property type="match status" value="1"/>
</dbReference>
<organism evidence="8 9">
    <name type="scientific">Kribbella ginsengisoli</name>
    <dbReference type="NCBI Taxonomy" id="363865"/>
    <lineage>
        <taxon>Bacteria</taxon>
        <taxon>Bacillati</taxon>
        <taxon>Actinomycetota</taxon>
        <taxon>Actinomycetes</taxon>
        <taxon>Propionibacteriales</taxon>
        <taxon>Kribbellaceae</taxon>
        <taxon>Kribbella</taxon>
    </lineage>
</organism>
<dbReference type="SUPFAM" id="SSF51569">
    <property type="entry name" value="Aldolase"/>
    <property type="match status" value="1"/>
</dbReference>
<dbReference type="PANTHER" id="PTHR10277">
    <property type="entry name" value="HOMOCITRATE SYNTHASE-RELATED"/>
    <property type="match status" value="1"/>
</dbReference>
<name>A0ABP6Z7V0_9ACTN</name>
<comment type="caution">
    <text evidence="8">The sequence shown here is derived from an EMBL/GenBank/DDBJ whole genome shotgun (WGS) entry which is preliminary data.</text>
</comment>
<dbReference type="Pfam" id="PF00682">
    <property type="entry name" value="HMGL-like"/>
    <property type="match status" value="1"/>
</dbReference>